<comment type="function">
    <text evidence="1">Activation of pyruvate formate-lyase 1 under anaerobic conditions by generation of an organic free radical, using S-adenosylmethionine and reduced flavodoxin as cosubstrates to produce 5'-deoxy-adenosine.</text>
</comment>
<dbReference type="InterPro" id="IPR012838">
    <property type="entry name" value="PFL1_activating"/>
</dbReference>
<evidence type="ECO:0000313" key="11">
    <source>
        <dbReference type="EMBL" id="SHE78566.1"/>
    </source>
</evidence>
<keyword evidence="3 9" id="KW-0004">4Fe-4S</keyword>
<evidence type="ECO:0000256" key="4">
    <source>
        <dbReference type="ARBA" id="ARBA00022691"/>
    </source>
</evidence>
<evidence type="ECO:0000256" key="2">
    <source>
        <dbReference type="ARBA" id="ARBA00009777"/>
    </source>
</evidence>
<reference evidence="12" key="1">
    <citation type="submission" date="2016-11" db="EMBL/GenBank/DDBJ databases">
        <authorList>
            <person name="Varghese N."/>
            <person name="Submissions S."/>
        </authorList>
    </citation>
    <scope>NUCLEOTIDE SEQUENCE [LARGE SCALE GENOMIC DNA]</scope>
    <source>
        <strain evidence="12">DSM 27370</strain>
    </source>
</reference>
<dbReference type="InterPro" id="IPR034457">
    <property type="entry name" value="Organic_radical-activating"/>
</dbReference>
<dbReference type="GO" id="GO:0051539">
    <property type="term" value="F:4 iron, 4 sulfur cluster binding"/>
    <property type="evidence" value="ECO:0007669"/>
    <property type="project" value="UniProtKB-UniRule"/>
</dbReference>
<keyword evidence="6 9" id="KW-0560">Oxidoreductase</keyword>
<keyword evidence="4 9" id="KW-0949">S-adenosyl-L-methionine</keyword>
<evidence type="ECO:0000259" key="10">
    <source>
        <dbReference type="PROSITE" id="PS51918"/>
    </source>
</evidence>
<feature type="domain" description="Radical SAM core" evidence="10">
    <location>
        <begin position="14"/>
        <end position="233"/>
    </location>
</feature>
<evidence type="ECO:0000256" key="3">
    <source>
        <dbReference type="ARBA" id="ARBA00022485"/>
    </source>
</evidence>
<dbReference type="SFLD" id="SFLDG01067">
    <property type="entry name" value="SPASM/twitch_domain_containing"/>
    <property type="match status" value="1"/>
</dbReference>
<dbReference type="InterPro" id="IPR058240">
    <property type="entry name" value="rSAM_sf"/>
</dbReference>
<dbReference type="STRING" id="1346286.SAMN05444362_102183"/>
<name>A0A1M4WBH2_9BACT</name>
<keyword evidence="7 9" id="KW-0408">Iron</keyword>
<comment type="subcellular location">
    <subcellularLocation>
        <location evidence="9">Cytoplasm</location>
    </subcellularLocation>
</comment>
<dbReference type="GO" id="GO:0043365">
    <property type="term" value="F:[formate-C-acetyltransferase]-activating enzyme activity"/>
    <property type="evidence" value="ECO:0007669"/>
    <property type="project" value="UniProtKB-UniRule"/>
</dbReference>
<keyword evidence="8 9" id="KW-0411">Iron-sulfur</keyword>
<dbReference type="GO" id="GO:0046872">
    <property type="term" value="F:metal ion binding"/>
    <property type="evidence" value="ECO:0007669"/>
    <property type="project" value="UniProtKB-UniRule"/>
</dbReference>
<comment type="similarity">
    <text evidence="2 9">Belongs to the organic radical-activating enzymes family.</text>
</comment>
<sequence length="238" mass="27666">MKGYIHSYETFGTKDGPGIRFVVFMQGCPLRCLYCHNPDTWKKEEAKFIKTPEEVFQEFDKVKNFVRGGITVSGGEPLLQAEFVLELFKICKENGVHTAIDTSGVYLNDKVKELLSYTDLVLLDIKQIDADKYKELTRVSLEPTLKFMDYLSSVNKAVWLRYVLVPDYTDDEKDLTEWAKYVSRFNNVERVDILPFHQMAIHKWEKLDKDYKLKDILPPTQEQIEKASAIFKSFGLKV</sequence>
<dbReference type="Gene3D" id="3.20.20.70">
    <property type="entry name" value="Aldolase class I"/>
    <property type="match status" value="1"/>
</dbReference>
<dbReference type="CDD" id="cd01335">
    <property type="entry name" value="Radical_SAM"/>
    <property type="match status" value="1"/>
</dbReference>
<dbReference type="RefSeq" id="WP_062176528.1">
    <property type="nucleotide sequence ID" value="NZ_BBXL01000002.1"/>
</dbReference>
<dbReference type="PROSITE" id="PS51918">
    <property type="entry name" value="RADICAL_SAM"/>
    <property type="match status" value="1"/>
</dbReference>
<dbReference type="PROSITE" id="PS01087">
    <property type="entry name" value="RADICAL_ACTIVATING"/>
    <property type="match status" value="1"/>
</dbReference>
<comment type="function">
    <text evidence="9">Activation of pyruvate formate-lyase under anaerobic conditions by generation of an organic free radical, using S-adenosylmethionine and reduced flavodoxin as cosubstrates to produce 5'-deoxy-adenosine.</text>
</comment>
<keyword evidence="5 9" id="KW-0479">Metal-binding</keyword>
<accession>A0A1M4WBH2</accession>
<dbReference type="Pfam" id="PF04055">
    <property type="entry name" value="Radical_SAM"/>
    <property type="match status" value="1"/>
</dbReference>
<evidence type="ECO:0000256" key="1">
    <source>
        <dbReference type="ARBA" id="ARBA00002918"/>
    </source>
</evidence>
<dbReference type="Proteomes" id="UP000184480">
    <property type="component" value="Unassembled WGS sequence"/>
</dbReference>
<dbReference type="InterPro" id="IPR013785">
    <property type="entry name" value="Aldolase_TIM"/>
</dbReference>
<dbReference type="SUPFAM" id="SSF102114">
    <property type="entry name" value="Radical SAM enzymes"/>
    <property type="match status" value="1"/>
</dbReference>
<keyword evidence="11" id="KW-0670">Pyruvate</keyword>
<dbReference type="InterPro" id="IPR007197">
    <property type="entry name" value="rSAM"/>
</dbReference>
<organism evidence="11 12">
    <name type="scientific">Dysgonomonas macrotermitis</name>
    <dbReference type="NCBI Taxonomy" id="1346286"/>
    <lineage>
        <taxon>Bacteria</taxon>
        <taxon>Pseudomonadati</taxon>
        <taxon>Bacteroidota</taxon>
        <taxon>Bacteroidia</taxon>
        <taxon>Bacteroidales</taxon>
        <taxon>Dysgonomonadaceae</taxon>
        <taxon>Dysgonomonas</taxon>
    </lineage>
</organism>
<evidence type="ECO:0000256" key="6">
    <source>
        <dbReference type="ARBA" id="ARBA00023002"/>
    </source>
</evidence>
<keyword evidence="12" id="KW-1185">Reference proteome</keyword>
<evidence type="ECO:0000256" key="7">
    <source>
        <dbReference type="ARBA" id="ARBA00023004"/>
    </source>
</evidence>
<dbReference type="OrthoDB" id="9782387at2"/>
<dbReference type="PANTHER" id="PTHR30352">
    <property type="entry name" value="PYRUVATE FORMATE-LYASE-ACTIVATING ENZYME"/>
    <property type="match status" value="1"/>
</dbReference>
<proteinExistence type="inferred from homology"/>
<dbReference type="AlphaFoldDB" id="A0A1M4WBH2"/>
<keyword evidence="9" id="KW-0963">Cytoplasm</keyword>
<protein>
    <recommendedName>
        <fullName evidence="9">Pyruvate formate-lyase-activating enzyme</fullName>
        <ecNumber evidence="9">1.97.1.4</ecNumber>
    </recommendedName>
</protein>
<dbReference type="SFLD" id="SFLDG01066">
    <property type="entry name" value="organic_radical-activating_enz"/>
    <property type="match status" value="1"/>
</dbReference>
<dbReference type="GO" id="GO:0005737">
    <property type="term" value="C:cytoplasm"/>
    <property type="evidence" value="ECO:0007669"/>
    <property type="project" value="UniProtKB-SubCell"/>
</dbReference>
<gene>
    <name evidence="11" type="ORF">SAMN05444362_102183</name>
</gene>
<evidence type="ECO:0000256" key="8">
    <source>
        <dbReference type="ARBA" id="ARBA00023014"/>
    </source>
</evidence>
<dbReference type="EC" id="1.97.1.4" evidence="9"/>
<dbReference type="SFLD" id="SFLDS00029">
    <property type="entry name" value="Radical_SAM"/>
    <property type="match status" value="1"/>
</dbReference>
<dbReference type="PANTHER" id="PTHR30352:SF5">
    <property type="entry name" value="PYRUVATE FORMATE-LYASE 1-ACTIVATING ENZYME"/>
    <property type="match status" value="1"/>
</dbReference>
<evidence type="ECO:0000313" key="12">
    <source>
        <dbReference type="Proteomes" id="UP000184480"/>
    </source>
</evidence>
<evidence type="ECO:0000256" key="9">
    <source>
        <dbReference type="RuleBase" id="RU362053"/>
    </source>
</evidence>
<dbReference type="GO" id="GO:0016829">
    <property type="term" value="F:lyase activity"/>
    <property type="evidence" value="ECO:0007669"/>
    <property type="project" value="UniProtKB-KW"/>
</dbReference>
<dbReference type="InterPro" id="IPR001989">
    <property type="entry name" value="Radical_activat_CS"/>
</dbReference>
<evidence type="ECO:0000256" key="5">
    <source>
        <dbReference type="ARBA" id="ARBA00022723"/>
    </source>
</evidence>
<keyword evidence="11" id="KW-0456">Lyase</keyword>
<comment type="catalytic activity">
    <reaction evidence="9">
        <text>glycyl-[formate C-acetyltransferase] + reduced [flavodoxin] + S-adenosyl-L-methionine = glycin-2-yl radical-[formate C-acetyltransferase] + semiquinone [flavodoxin] + 5'-deoxyadenosine + L-methionine + H(+)</text>
        <dbReference type="Rhea" id="RHEA:19225"/>
        <dbReference type="Rhea" id="RHEA-COMP:10622"/>
        <dbReference type="Rhea" id="RHEA-COMP:12190"/>
        <dbReference type="Rhea" id="RHEA-COMP:12191"/>
        <dbReference type="Rhea" id="RHEA-COMP:14480"/>
        <dbReference type="ChEBI" id="CHEBI:15378"/>
        <dbReference type="ChEBI" id="CHEBI:17319"/>
        <dbReference type="ChEBI" id="CHEBI:29947"/>
        <dbReference type="ChEBI" id="CHEBI:32722"/>
        <dbReference type="ChEBI" id="CHEBI:57618"/>
        <dbReference type="ChEBI" id="CHEBI:57844"/>
        <dbReference type="ChEBI" id="CHEBI:59789"/>
        <dbReference type="ChEBI" id="CHEBI:140311"/>
        <dbReference type="EC" id="1.97.1.4"/>
    </reaction>
</comment>
<dbReference type="EMBL" id="FQUC01000002">
    <property type="protein sequence ID" value="SHE78566.1"/>
    <property type="molecule type" value="Genomic_DNA"/>
</dbReference>
<dbReference type="NCBIfam" id="TIGR02493">
    <property type="entry name" value="PFLA"/>
    <property type="match status" value="1"/>
</dbReference>
<comment type="cofactor">
    <cofactor evidence="9">
        <name>[4Fe-4S] cluster</name>
        <dbReference type="ChEBI" id="CHEBI:49883"/>
    </cofactor>
    <text evidence="9">Binds 1 [4Fe-4S] cluster. The cluster is coordinated with 3 cysteines and an exchangeable S-adenosyl-L-methionine.</text>
</comment>